<evidence type="ECO:0000313" key="1">
    <source>
        <dbReference type="EMBL" id="ADU35656.1"/>
    </source>
</evidence>
<protein>
    <submittedName>
        <fullName evidence="1">Uncharacterized protein</fullName>
    </submittedName>
</protein>
<dbReference type="Gene3D" id="2.40.360.20">
    <property type="match status" value="1"/>
</dbReference>
<dbReference type="eggNOG" id="ENOG50349E1">
    <property type="taxonomic scope" value="Bacteria"/>
</dbReference>
<dbReference type="AlphaFoldDB" id="E6V1K0"/>
<proteinExistence type="predicted"/>
<accession>E6V1K0</accession>
<gene>
    <name evidence="1" type="ordered locus">Varpa_1440</name>
</gene>
<dbReference type="EMBL" id="CP002417">
    <property type="protein sequence ID" value="ADU35656.1"/>
    <property type="molecule type" value="Genomic_DNA"/>
</dbReference>
<reference evidence="2" key="1">
    <citation type="submission" date="2010-12" db="EMBL/GenBank/DDBJ databases">
        <title>Complete sequence of Variovorax paradoxus EPS.</title>
        <authorList>
            <consortium name="US DOE Joint Genome Institute"/>
            <person name="Lucas S."/>
            <person name="Copeland A."/>
            <person name="Lapidus A."/>
            <person name="Cheng J.-F."/>
            <person name="Goodwin L."/>
            <person name="Pitluck S."/>
            <person name="Teshima H."/>
            <person name="Detter J.C."/>
            <person name="Han C."/>
            <person name="Tapia R."/>
            <person name="Land M."/>
            <person name="Hauser L."/>
            <person name="Kyrpides N."/>
            <person name="Ivanova N."/>
            <person name="Ovchinnikova G."/>
            <person name="Orwin P."/>
            <person name="Han J.-I.G."/>
            <person name="Woyke T."/>
        </authorList>
    </citation>
    <scope>NUCLEOTIDE SEQUENCE [LARGE SCALE GENOMIC DNA]</scope>
    <source>
        <strain evidence="2">EPS</strain>
    </source>
</reference>
<organism evidence="1 2">
    <name type="scientific">Variovorax paradoxus (strain EPS)</name>
    <dbReference type="NCBI Taxonomy" id="595537"/>
    <lineage>
        <taxon>Bacteria</taxon>
        <taxon>Pseudomonadati</taxon>
        <taxon>Pseudomonadota</taxon>
        <taxon>Betaproteobacteria</taxon>
        <taxon>Burkholderiales</taxon>
        <taxon>Comamonadaceae</taxon>
        <taxon>Variovorax</taxon>
    </lineage>
</organism>
<sequence length="237" mass="25595">MADNSAPCFNEADFREGTTVEFEGAKPGAGKESASFYRRSVTEGREVFAGANPIAVNVGSETVHVMRTQRSTVKKEYKDLVGGSILLYGKSSTYKQTIDPDFAATLPPGFLKDLVVFTSQVFEPPFSFPVDMKPGQVVNQKSSITKSSTVNGRSESSTSIPATGELIYHGREKLETPLGTFDTCKLSLKITVGASVITKDATQELWLAAEGPYRGQLLKGSDAKSSKLVTKMTYSPK</sequence>
<evidence type="ECO:0000313" key="2">
    <source>
        <dbReference type="Proteomes" id="UP000008917"/>
    </source>
</evidence>
<dbReference type="KEGG" id="vpe:Varpa_1440"/>
<dbReference type="HOGENOM" id="CLU_084978_0_0_4"/>
<reference evidence="1 2" key="2">
    <citation type="journal article" date="2013" name="Genome Announc.">
        <title>Genome of the Root-Associated Plant Growth-Promoting Bacterium Variovorax paradoxus Strain EPS.</title>
        <authorList>
            <person name="Han J.I."/>
            <person name="Spain J.C."/>
            <person name="Leadbetter J.R."/>
            <person name="Ovchinnikova G."/>
            <person name="Goodwin L.A."/>
            <person name="Han C.S."/>
            <person name="Woyke T."/>
            <person name="Davenport K.W."/>
            <person name="Orwin P.M."/>
        </authorList>
    </citation>
    <scope>NUCLEOTIDE SEQUENCE [LARGE SCALE GENOMIC DNA]</scope>
    <source>
        <strain evidence="1 2">EPS</strain>
    </source>
</reference>
<dbReference type="Proteomes" id="UP000008917">
    <property type="component" value="Chromosome"/>
</dbReference>
<name>E6V1K0_VARPE</name>